<protein>
    <recommendedName>
        <fullName evidence="4">Uncharacterized AAA domain-containing protein ycf46</fullName>
    </recommendedName>
</protein>
<proteinExistence type="inferred from homology"/>
<evidence type="ECO:0000313" key="6">
    <source>
        <dbReference type="EMBL" id="HGB30412.1"/>
    </source>
</evidence>
<dbReference type="Gene3D" id="3.40.50.300">
    <property type="entry name" value="P-loop containing nucleotide triphosphate hydrolases"/>
    <property type="match status" value="1"/>
</dbReference>
<evidence type="ECO:0000256" key="4">
    <source>
        <dbReference type="ARBA" id="ARBA00040480"/>
    </source>
</evidence>
<dbReference type="InterPro" id="IPR027417">
    <property type="entry name" value="P-loop_NTPase"/>
</dbReference>
<evidence type="ECO:0000256" key="1">
    <source>
        <dbReference type="ARBA" id="ARBA00022741"/>
    </source>
</evidence>
<reference evidence="6" key="1">
    <citation type="journal article" date="2020" name="mSystems">
        <title>Genome- and Community-Level Interaction Insights into Carbon Utilization and Element Cycling Functions of Hydrothermarchaeota in Hydrothermal Sediment.</title>
        <authorList>
            <person name="Zhou Z."/>
            <person name="Liu Y."/>
            <person name="Xu W."/>
            <person name="Pan J."/>
            <person name="Luo Z.H."/>
            <person name="Li M."/>
        </authorList>
    </citation>
    <scope>NUCLEOTIDE SEQUENCE [LARGE SCALE GENOMIC DNA]</scope>
    <source>
        <strain evidence="6">SpSt-751</strain>
    </source>
</reference>
<keyword evidence="1" id="KW-0547">Nucleotide-binding</keyword>
<dbReference type="SUPFAM" id="SSF52540">
    <property type="entry name" value="P-loop containing nucleoside triphosphate hydrolases"/>
    <property type="match status" value="1"/>
</dbReference>
<name>A0A7C3WV81_9BACT</name>
<dbReference type="PANTHER" id="PTHR42960">
    <property type="entry name" value="YCF46 PROTEIN"/>
    <property type="match status" value="1"/>
</dbReference>
<dbReference type="GO" id="GO:0005524">
    <property type="term" value="F:ATP binding"/>
    <property type="evidence" value="ECO:0007669"/>
    <property type="project" value="UniProtKB-KW"/>
</dbReference>
<evidence type="ECO:0000256" key="2">
    <source>
        <dbReference type="ARBA" id="ARBA00022840"/>
    </source>
</evidence>
<dbReference type="PANTHER" id="PTHR42960:SF1">
    <property type="entry name" value="YCF46 PROTEIN"/>
    <property type="match status" value="1"/>
</dbReference>
<dbReference type="EMBL" id="DTGA01000025">
    <property type="protein sequence ID" value="HGB30412.1"/>
    <property type="molecule type" value="Genomic_DNA"/>
</dbReference>
<evidence type="ECO:0000256" key="3">
    <source>
        <dbReference type="ARBA" id="ARBA00038088"/>
    </source>
</evidence>
<gene>
    <name evidence="6" type="ORF">ENV35_00880</name>
</gene>
<dbReference type="InterPro" id="IPR003959">
    <property type="entry name" value="ATPase_AAA_core"/>
</dbReference>
<organism evidence="6">
    <name type="scientific">Dictyoglomus turgidum</name>
    <dbReference type="NCBI Taxonomy" id="513050"/>
    <lineage>
        <taxon>Bacteria</taxon>
        <taxon>Pseudomonadati</taxon>
        <taxon>Dictyoglomota</taxon>
        <taxon>Dictyoglomia</taxon>
        <taxon>Dictyoglomales</taxon>
        <taxon>Dictyoglomaceae</taxon>
        <taxon>Dictyoglomus</taxon>
    </lineage>
</organism>
<sequence length="585" mass="65309">MRKTIFSQIEEGIKGGKTAFILEFNTNDRQLLLEKGIYPTSLHLALATYFGQKGYHCGLFSPGLAEVQELNPPDSNATGNNPFRMQGTNKSLNLYTPILRRKDTKVVLIVQYADLLAPVAEGSIFLQPEQQIVLETLHRWGADDAIRQAQNIVILISYEGGVNSLLTRSGVYQTIQIPLPDEATRHEFIHLLLNLTDGVNRKYAKLEDGFTAEEMSRVSNGLRLIDIEALFRSRSDSVIKRDDIQTIKSNAIREMAGGLVEVVEPIEGFESIAGLESVKEYFKFLKWMFQNGSPAVPYAMILAGVPGSGKSKLCSTLAKELNLPLLILRNLHGPFVGQSEANLERVLRIVESMSPCVVLIEEIDQGIGQRGTGLSGDSGTTNRMSQRFWEALGSSQKNRGKNLWIGTSNRPDLLDTAMLDRFQVIIPFLHPTPREVSTLLPVIAKQINRKLADDIDLISISNLPNLYLPTVRGLVEIMTSAAQRADYESGIVNSTIENKHLMAAARDYKITYDVIQHEYIALKAVEMVSFSSLLPWMSFNGKRPDAEIPSYLQEIVDPDGYLDTSKLSARIRELEQVLFSQKMMH</sequence>
<dbReference type="Pfam" id="PF00004">
    <property type="entry name" value="AAA"/>
    <property type="match status" value="1"/>
</dbReference>
<keyword evidence="2 6" id="KW-0067">ATP-binding</keyword>
<dbReference type="GO" id="GO:0016887">
    <property type="term" value="F:ATP hydrolysis activity"/>
    <property type="evidence" value="ECO:0007669"/>
    <property type="project" value="InterPro"/>
</dbReference>
<comment type="caution">
    <text evidence="6">The sequence shown here is derived from an EMBL/GenBank/DDBJ whole genome shotgun (WGS) entry which is preliminary data.</text>
</comment>
<evidence type="ECO:0000259" key="5">
    <source>
        <dbReference type="SMART" id="SM00382"/>
    </source>
</evidence>
<dbReference type="SMART" id="SM00382">
    <property type="entry name" value="AAA"/>
    <property type="match status" value="1"/>
</dbReference>
<comment type="similarity">
    <text evidence="3">Belongs to the AAA ATPase family. Highly divergent.</text>
</comment>
<dbReference type="InterPro" id="IPR052381">
    <property type="entry name" value="AAA_domain_protein"/>
</dbReference>
<feature type="domain" description="AAA+ ATPase" evidence="5">
    <location>
        <begin position="296"/>
        <end position="432"/>
    </location>
</feature>
<dbReference type="InterPro" id="IPR003593">
    <property type="entry name" value="AAA+_ATPase"/>
</dbReference>
<dbReference type="AlphaFoldDB" id="A0A7C3WV81"/>
<accession>A0A7C3WV81</accession>